<protein>
    <submittedName>
        <fullName evidence="2">Uncharacterized protein</fullName>
    </submittedName>
</protein>
<gene>
    <name evidence="2" type="ORF">A6E01_13455</name>
</gene>
<feature type="transmembrane region" description="Helical" evidence="1">
    <location>
        <begin position="42"/>
        <end position="63"/>
    </location>
</feature>
<evidence type="ECO:0000313" key="2">
    <source>
        <dbReference type="EMBL" id="ANO34214.1"/>
    </source>
</evidence>
<dbReference type="Proteomes" id="UP000092018">
    <property type="component" value="Chromosome 2"/>
</dbReference>
<dbReference type="AlphaFoldDB" id="A0AAN0XX67"/>
<dbReference type="EMBL" id="CP016178">
    <property type="protein sequence ID" value="ANO34214.1"/>
    <property type="molecule type" value="Genomic_DNA"/>
</dbReference>
<keyword evidence="1" id="KW-0812">Transmembrane</keyword>
<proteinExistence type="predicted"/>
<name>A0AAN0XX67_9VIBR</name>
<organism evidence="2 3">
    <name type="scientific">Vibrio breoganii</name>
    <dbReference type="NCBI Taxonomy" id="553239"/>
    <lineage>
        <taxon>Bacteria</taxon>
        <taxon>Pseudomonadati</taxon>
        <taxon>Pseudomonadota</taxon>
        <taxon>Gammaproteobacteria</taxon>
        <taxon>Vibrionales</taxon>
        <taxon>Vibrionaceae</taxon>
        <taxon>Vibrio</taxon>
    </lineage>
</organism>
<sequence>MSKAKLGVSIALLVAYVLSWVLVILVPTMGFTPQQSDLYTSYLLIAEEVLLLTCVIVIGPMFIMDMKSKLTGSDK</sequence>
<reference evidence="2 3" key="1">
    <citation type="submission" date="2016-06" db="EMBL/GenBank/DDBJ databases">
        <title>Adaptive Radiation by Waves of Gene Transfer Leads to Fine-Scale Resource Partitioning in Marine Microbes.</title>
        <authorList>
            <person name="Hehemann J.-H."/>
            <person name="Arevalo P."/>
            <person name="Datta M.S."/>
            <person name="Yu X."/>
            <person name="Corzett C."/>
            <person name="Henschel A."/>
            <person name="Preheim S.P."/>
            <person name="Timberlake S."/>
            <person name="Alm E.J."/>
            <person name="Polz M.F."/>
        </authorList>
    </citation>
    <scope>NUCLEOTIDE SEQUENCE [LARGE SCALE GENOMIC DNA]</scope>
    <source>
        <strain evidence="2 3">FF50</strain>
    </source>
</reference>
<keyword evidence="1" id="KW-1133">Transmembrane helix</keyword>
<evidence type="ECO:0000256" key="1">
    <source>
        <dbReference type="SAM" id="Phobius"/>
    </source>
</evidence>
<evidence type="ECO:0000313" key="3">
    <source>
        <dbReference type="Proteomes" id="UP000092018"/>
    </source>
</evidence>
<keyword evidence="1" id="KW-0472">Membrane</keyword>
<dbReference type="KEGG" id="vbr:A6E01_13455"/>
<feature type="transmembrane region" description="Helical" evidence="1">
    <location>
        <begin position="7"/>
        <end position="30"/>
    </location>
</feature>
<dbReference type="RefSeq" id="WP_065210420.1">
    <property type="nucleotide sequence ID" value="NZ_CP016178.1"/>
</dbReference>
<accession>A0AAN0XX67</accession>